<dbReference type="InterPro" id="IPR036259">
    <property type="entry name" value="MFS_trans_sf"/>
</dbReference>
<dbReference type="PANTHER" id="PTHR23502:SF36">
    <property type="entry name" value="MEMBRANE TRANSPORTER"/>
    <property type="match status" value="1"/>
</dbReference>
<feature type="transmembrane region" description="Helical" evidence="5">
    <location>
        <begin position="425"/>
        <end position="447"/>
    </location>
</feature>
<feature type="domain" description="Major facilitator superfamily (MFS) profile" evidence="6">
    <location>
        <begin position="54"/>
        <end position="488"/>
    </location>
</feature>
<feature type="transmembrane region" description="Helical" evidence="5">
    <location>
        <begin position="459"/>
        <end position="481"/>
    </location>
</feature>
<keyword evidence="3 5" id="KW-1133">Transmembrane helix</keyword>
<feature type="transmembrane region" description="Helical" evidence="5">
    <location>
        <begin position="92"/>
        <end position="111"/>
    </location>
</feature>
<dbReference type="GO" id="GO:0022857">
    <property type="term" value="F:transmembrane transporter activity"/>
    <property type="evidence" value="ECO:0007669"/>
    <property type="project" value="InterPro"/>
</dbReference>
<proteinExistence type="predicted"/>
<reference evidence="8" key="1">
    <citation type="journal article" date="2023" name="Mol. Phylogenet. Evol.">
        <title>Genome-scale phylogeny and comparative genomics of the fungal order Sordariales.</title>
        <authorList>
            <person name="Hensen N."/>
            <person name="Bonometti L."/>
            <person name="Westerberg I."/>
            <person name="Brannstrom I.O."/>
            <person name="Guillou S."/>
            <person name="Cros-Aarteil S."/>
            <person name="Calhoun S."/>
            <person name="Haridas S."/>
            <person name="Kuo A."/>
            <person name="Mondo S."/>
            <person name="Pangilinan J."/>
            <person name="Riley R."/>
            <person name="LaButti K."/>
            <person name="Andreopoulos B."/>
            <person name="Lipzen A."/>
            <person name="Chen C."/>
            <person name="Yan M."/>
            <person name="Daum C."/>
            <person name="Ng V."/>
            <person name="Clum A."/>
            <person name="Steindorff A."/>
            <person name="Ohm R.A."/>
            <person name="Martin F."/>
            <person name="Silar P."/>
            <person name="Natvig D.O."/>
            <person name="Lalanne C."/>
            <person name="Gautier V."/>
            <person name="Ament-Velasquez S.L."/>
            <person name="Kruys A."/>
            <person name="Hutchinson M.I."/>
            <person name="Powell A.J."/>
            <person name="Barry K."/>
            <person name="Miller A.N."/>
            <person name="Grigoriev I.V."/>
            <person name="Debuchy R."/>
            <person name="Gladieux P."/>
            <person name="Hiltunen Thoren M."/>
            <person name="Johannesson H."/>
        </authorList>
    </citation>
    <scope>NUCLEOTIDE SEQUENCE [LARGE SCALE GENOMIC DNA]</scope>
    <source>
        <strain evidence="8">CBS 340.73</strain>
    </source>
</reference>
<dbReference type="GO" id="GO:0005886">
    <property type="term" value="C:plasma membrane"/>
    <property type="evidence" value="ECO:0007669"/>
    <property type="project" value="TreeGrafter"/>
</dbReference>
<dbReference type="Gene3D" id="1.20.1250.20">
    <property type="entry name" value="MFS general substrate transporter like domains"/>
    <property type="match status" value="1"/>
</dbReference>
<dbReference type="PROSITE" id="PS50850">
    <property type="entry name" value="MFS"/>
    <property type="match status" value="1"/>
</dbReference>
<dbReference type="InterPro" id="IPR020846">
    <property type="entry name" value="MFS_dom"/>
</dbReference>
<name>A0AAN6N1D3_9PEZI</name>
<feature type="transmembrane region" description="Helical" evidence="5">
    <location>
        <begin position="212"/>
        <end position="231"/>
    </location>
</feature>
<feature type="transmembrane region" description="Helical" evidence="5">
    <location>
        <begin position="287"/>
        <end position="306"/>
    </location>
</feature>
<comment type="subcellular location">
    <subcellularLocation>
        <location evidence="1">Membrane</location>
        <topology evidence="1">Multi-pass membrane protein</topology>
    </subcellularLocation>
</comment>
<evidence type="ECO:0000256" key="2">
    <source>
        <dbReference type="ARBA" id="ARBA00022692"/>
    </source>
</evidence>
<evidence type="ECO:0000313" key="8">
    <source>
        <dbReference type="Proteomes" id="UP001303473"/>
    </source>
</evidence>
<feature type="transmembrane region" description="Helical" evidence="5">
    <location>
        <begin position="391"/>
        <end position="413"/>
    </location>
</feature>
<dbReference type="CDD" id="cd17323">
    <property type="entry name" value="MFS_Tpo1_MDR_like"/>
    <property type="match status" value="1"/>
</dbReference>
<feature type="transmembrane region" description="Helical" evidence="5">
    <location>
        <begin position="182"/>
        <end position="200"/>
    </location>
</feature>
<evidence type="ECO:0000256" key="1">
    <source>
        <dbReference type="ARBA" id="ARBA00004141"/>
    </source>
</evidence>
<evidence type="ECO:0000256" key="4">
    <source>
        <dbReference type="ARBA" id="ARBA00023136"/>
    </source>
</evidence>
<feature type="transmembrane region" description="Helical" evidence="5">
    <location>
        <begin position="148"/>
        <end position="170"/>
    </location>
</feature>
<keyword evidence="8" id="KW-1185">Reference proteome</keyword>
<gene>
    <name evidence="7" type="ORF">QBC46DRAFT_394715</name>
</gene>
<dbReference type="PANTHER" id="PTHR23502">
    <property type="entry name" value="MAJOR FACILITATOR SUPERFAMILY"/>
    <property type="match status" value="1"/>
</dbReference>
<evidence type="ECO:0000259" key="6">
    <source>
        <dbReference type="PROSITE" id="PS50850"/>
    </source>
</evidence>
<dbReference type="SUPFAM" id="SSF103473">
    <property type="entry name" value="MFS general substrate transporter"/>
    <property type="match status" value="1"/>
</dbReference>
<evidence type="ECO:0000313" key="7">
    <source>
        <dbReference type="EMBL" id="KAK3936569.1"/>
    </source>
</evidence>
<sequence>MAMPISHDIGHSAPAAVHHPDIDSDLDALGTLQKIATTDAGHPIHWHPLKKWLIALIYCLLQVFVTMGTTTYVSAEYLITEGLAAPDTSPQLVALGQSIFIFGTAVGPVFLGPLSDIGGRKWVYVASILAYALLNFGTALAVDLPMLIVFQFLCGAAGSTALSNVAGTIADLFGDSAGAGQPMALFVSSANIGASIGSPVGEVIAENLGLRWIFYINIIIGGGFALMMCFVPETLPRVVIRNAALQGQVPAPIVEEEEQKGSKRLDVLKQMRFVLTMALRIMVTEPIVAFLGVFNGFAYGLLFLYLDGVFDVFVDANNLSPLGADLTYLNFVVGVSVMFCFVPVQTWLYRRDKERNGGVGRPEARFLTSLACVWLFPVSLLWFGFTDYGNVSYWSPVVAGAVLGFCDPLLWLAMLNYIADSYTNVAASAIAAFLIPSFLIAAALVHAGLAMFDNMTVEWAVALLGFISLGLVVLVHVLYFFGPWLRKQSKLATNRPVSP</sequence>
<dbReference type="AlphaFoldDB" id="A0AAN6N1D3"/>
<dbReference type="EMBL" id="MU853879">
    <property type="protein sequence ID" value="KAK3936569.1"/>
    <property type="molecule type" value="Genomic_DNA"/>
</dbReference>
<dbReference type="InterPro" id="IPR011701">
    <property type="entry name" value="MFS"/>
</dbReference>
<dbReference type="Pfam" id="PF07690">
    <property type="entry name" value="MFS_1"/>
    <property type="match status" value="1"/>
</dbReference>
<feature type="transmembrane region" description="Helical" evidence="5">
    <location>
        <begin position="123"/>
        <end position="142"/>
    </location>
</feature>
<organism evidence="7 8">
    <name type="scientific">Diplogelasinospora grovesii</name>
    <dbReference type="NCBI Taxonomy" id="303347"/>
    <lineage>
        <taxon>Eukaryota</taxon>
        <taxon>Fungi</taxon>
        <taxon>Dikarya</taxon>
        <taxon>Ascomycota</taxon>
        <taxon>Pezizomycotina</taxon>
        <taxon>Sordariomycetes</taxon>
        <taxon>Sordariomycetidae</taxon>
        <taxon>Sordariales</taxon>
        <taxon>Diplogelasinosporaceae</taxon>
        <taxon>Diplogelasinospora</taxon>
    </lineage>
</organism>
<comment type="caution">
    <text evidence="7">The sequence shown here is derived from an EMBL/GenBank/DDBJ whole genome shotgun (WGS) entry which is preliminary data.</text>
</comment>
<evidence type="ECO:0000256" key="5">
    <source>
        <dbReference type="SAM" id="Phobius"/>
    </source>
</evidence>
<protein>
    <submittedName>
        <fullName evidence="7">Vitamin b6 transporter bsu1</fullName>
    </submittedName>
</protein>
<feature type="transmembrane region" description="Helical" evidence="5">
    <location>
        <begin position="326"/>
        <end position="344"/>
    </location>
</feature>
<evidence type="ECO:0000256" key="3">
    <source>
        <dbReference type="ARBA" id="ARBA00022989"/>
    </source>
</evidence>
<keyword evidence="4 5" id="KW-0472">Membrane</keyword>
<dbReference type="Proteomes" id="UP001303473">
    <property type="component" value="Unassembled WGS sequence"/>
</dbReference>
<feature type="transmembrane region" description="Helical" evidence="5">
    <location>
        <begin position="364"/>
        <end position="385"/>
    </location>
</feature>
<accession>A0AAN6N1D3</accession>
<feature type="transmembrane region" description="Helical" evidence="5">
    <location>
        <begin position="52"/>
        <end position="72"/>
    </location>
</feature>
<keyword evidence="2 5" id="KW-0812">Transmembrane</keyword>